<feature type="region of interest" description="Disordered" evidence="1">
    <location>
        <begin position="1"/>
        <end position="36"/>
    </location>
</feature>
<sequence length="135" mass="15515">MSSTPEVSPSYLGRPHPLSNRKANPPRHLPQQHPPRQRRLLSLFLLSLSQSNLSILPPPITHSYTHSRKNTLPIPNQILRTRSQRLTSNNDDHILFLNSIRRILRWLPQERPSAEELADDEFPMQPVLAQISSPD</sequence>
<dbReference type="STRING" id="41067.A0A2I2F0H2"/>
<organism evidence="2 3">
    <name type="scientific">Aspergillus candidus</name>
    <dbReference type="NCBI Taxonomy" id="41067"/>
    <lineage>
        <taxon>Eukaryota</taxon>
        <taxon>Fungi</taxon>
        <taxon>Dikarya</taxon>
        <taxon>Ascomycota</taxon>
        <taxon>Pezizomycotina</taxon>
        <taxon>Eurotiomycetes</taxon>
        <taxon>Eurotiomycetidae</taxon>
        <taxon>Eurotiales</taxon>
        <taxon>Aspergillaceae</taxon>
        <taxon>Aspergillus</taxon>
        <taxon>Aspergillus subgen. Circumdati</taxon>
    </lineage>
</organism>
<dbReference type="EMBL" id="KZ559185">
    <property type="protein sequence ID" value="PLB34121.1"/>
    <property type="molecule type" value="Genomic_DNA"/>
</dbReference>
<dbReference type="AlphaFoldDB" id="A0A2I2F0H2"/>
<keyword evidence="3" id="KW-1185">Reference proteome</keyword>
<proteinExistence type="predicted"/>
<evidence type="ECO:0000313" key="2">
    <source>
        <dbReference type="EMBL" id="PLB34121.1"/>
    </source>
</evidence>
<accession>A0A2I2F0H2</accession>
<dbReference type="RefSeq" id="XP_024668133.1">
    <property type="nucleotide sequence ID" value="XM_024814228.1"/>
</dbReference>
<reference evidence="2 3" key="1">
    <citation type="submission" date="2017-12" db="EMBL/GenBank/DDBJ databases">
        <authorList>
            <consortium name="DOE Joint Genome Institute"/>
            <person name="Haridas S."/>
            <person name="Kjaerbolling I."/>
            <person name="Vesth T.C."/>
            <person name="Frisvad J.C."/>
            <person name="Nybo J.L."/>
            <person name="Theobald S."/>
            <person name="Kuo A."/>
            <person name="Bowyer P."/>
            <person name="Matsuda Y."/>
            <person name="Mondo S."/>
            <person name="Lyhne E.K."/>
            <person name="Kogle M.E."/>
            <person name="Clum A."/>
            <person name="Lipzen A."/>
            <person name="Salamov A."/>
            <person name="Ngan C.Y."/>
            <person name="Daum C."/>
            <person name="Chiniquy J."/>
            <person name="Barry K."/>
            <person name="LaButti K."/>
            <person name="Simmons B.A."/>
            <person name="Magnuson J.K."/>
            <person name="Mortensen U.H."/>
            <person name="Larsen T.O."/>
            <person name="Grigoriev I.V."/>
            <person name="Baker S.E."/>
            <person name="Andersen M.R."/>
            <person name="Nordberg H.P."/>
            <person name="Cantor M.N."/>
            <person name="Hua S.X."/>
        </authorList>
    </citation>
    <scope>NUCLEOTIDE SEQUENCE [LARGE SCALE GENOMIC DNA]</scope>
    <source>
        <strain evidence="2 3">CBS 102.13</strain>
    </source>
</reference>
<evidence type="ECO:0000313" key="3">
    <source>
        <dbReference type="Proteomes" id="UP000234585"/>
    </source>
</evidence>
<protein>
    <submittedName>
        <fullName evidence="2">Uncharacterized protein</fullName>
    </submittedName>
</protein>
<gene>
    <name evidence="2" type="ORF">BDW47DRAFT_112716</name>
</gene>
<dbReference type="Gene3D" id="1.10.510.10">
    <property type="entry name" value="Transferase(Phosphotransferase) domain 1"/>
    <property type="match status" value="1"/>
</dbReference>
<dbReference type="GeneID" id="36521388"/>
<dbReference type="Proteomes" id="UP000234585">
    <property type="component" value="Unassembled WGS sequence"/>
</dbReference>
<dbReference type="OrthoDB" id="4205840at2759"/>
<feature type="region of interest" description="Disordered" evidence="1">
    <location>
        <begin position="115"/>
        <end position="135"/>
    </location>
</feature>
<name>A0A2I2F0H2_ASPCN</name>
<evidence type="ECO:0000256" key="1">
    <source>
        <dbReference type="SAM" id="MobiDB-lite"/>
    </source>
</evidence>